<dbReference type="Pfam" id="PF00588">
    <property type="entry name" value="SpoU_methylase"/>
    <property type="match status" value="1"/>
</dbReference>
<dbReference type="CDD" id="cd18103">
    <property type="entry name" value="SpoU-like_RlmB"/>
    <property type="match status" value="1"/>
</dbReference>
<reference evidence="5" key="1">
    <citation type="submission" date="2017-02" db="EMBL/GenBank/DDBJ databases">
        <authorList>
            <person name="Regsiter A."/>
            <person name="William W."/>
        </authorList>
    </citation>
    <scope>NUCLEOTIDE SEQUENCE</scope>
    <source>
        <strain evidence="5">Bib</strain>
    </source>
</reference>
<feature type="domain" description="tRNA/rRNA methyltransferase SpoU type" evidence="3">
    <location>
        <begin position="108"/>
        <end position="247"/>
    </location>
</feature>
<evidence type="ECO:0000256" key="1">
    <source>
        <dbReference type="ARBA" id="ARBA00022603"/>
    </source>
</evidence>
<dbReference type="InterPro" id="IPR029026">
    <property type="entry name" value="tRNA_m1G_MTases_N"/>
</dbReference>
<feature type="domain" description="RNA 2-O ribose methyltransferase substrate binding" evidence="4">
    <location>
        <begin position="19"/>
        <end position="83"/>
    </location>
</feature>
<proteinExistence type="predicted"/>
<dbReference type="GO" id="GO:0006396">
    <property type="term" value="P:RNA processing"/>
    <property type="evidence" value="ECO:0007669"/>
    <property type="project" value="InterPro"/>
</dbReference>
<accession>A0A3P3XL86</accession>
<dbReference type="InterPro" id="IPR029028">
    <property type="entry name" value="Alpha/beta_knot_MTases"/>
</dbReference>
<dbReference type="GO" id="GO:0003723">
    <property type="term" value="F:RNA binding"/>
    <property type="evidence" value="ECO:0007669"/>
    <property type="project" value="InterPro"/>
</dbReference>
<dbReference type="EMBL" id="FWDM01000036">
    <property type="protein sequence ID" value="SLM15326.1"/>
    <property type="molecule type" value="Genomic_DNA"/>
</dbReference>
<evidence type="ECO:0000259" key="4">
    <source>
        <dbReference type="Pfam" id="PF08032"/>
    </source>
</evidence>
<name>A0A3P3XL86_9SPIR</name>
<dbReference type="InterPro" id="IPR013123">
    <property type="entry name" value="SpoU_subst-bd"/>
</dbReference>
<dbReference type="SUPFAM" id="SSF55315">
    <property type="entry name" value="L30e-like"/>
    <property type="match status" value="1"/>
</dbReference>
<keyword evidence="2 5" id="KW-0808">Transferase</keyword>
<dbReference type="AlphaFoldDB" id="A0A3P3XL86"/>
<evidence type="ECO:0000259" key="3">
    <source>
        <dbReference type="Pfam" id="PF00588"/>
    </source>
</evidence>
<dbReference type="InterPro" id="IPR029064">
    <property type="entry name" value="Ribosomal_eL30-like_sf"/>
</dbReference>
<dbReference type="Gene3D" id="3.30.1330.30">
    <property type="match status" value="1"/>
</dbReference>
<dbReference type="GO" id="GO:0008173">
    <property type="term" value="F:RNA methyltransferase activity"/>
    <property type="evidence" value="ECO:0007669"/>
    <property type="project" value="InterPro"/>
</dbReference>
<dbReference type="PANTHER" id="PTHR46429">
    <property type="entry name" value="23S RRNA (GUANOSINE-2'-O-)-METHYLTRANSFERASE RLMB"/>
    <property type="match status" value="1"/>
</dbReference>
<dbReference type="NCBIfam" id="TIGR00186">
    <property type="entry name" value="rRNA_methyl_3"/>
    <property type="match status" value="1"/>
</dbReference>
<keyword evidence="1 5" id="KW-0489">Methyltransferase</keyword>
<dbReference type="Pfam" id="PF08032">
    <property type="entry name" value="SpoU_sub_bind"/>
    <property type="match status" value="1"/>
</dbReference>
<dbReference type="GO" id="GO:0005829">
    <property type="term" value="C:cytosol"/>
    <property type="evidence" value="ECO:0007669"/>
    <property type="project" value="TreeGrafter"/>
</dbReference>
<organism evidence="5">
    <name type="scientific">uncultured spirochete</name>
    <dbReference type="NCBI Taxonomy" id="156406"/>
    <lineage>
        <taxon>Bacteria</taxon>
        <taxon>Pseudomonadati</taxon>
        <taxon>Spirochaetota</taxon>
        <taxon>Spirochaetia</taxon>
        <taxon>Spirochaetales</taxon>
        <taxon>environmental samples</taxon>
    </lineage>
</organism>
<dbReference type="InterPro" id="IPR001537">
    <property type="entry name" value="SpoU_MeTrfase"/>
</dbReference>
<evidence type="ECO:0000256" key="2">
    <source>
        <dbReference type="ARBA" id="ARBA00022679"/>
    </source>
</evidence>
<dbReference type="PANTHER" id="PTHR46429:SF1">
    <property type="entry name" value="23S RRNA (GUANOSINE-2'-O-)-METHYLTRANSFERASE RLMB"/>
    <property type="match status" value="1"/>
</dbReference>
<dbReference type="SUPFAM" id="SSF75217">
    <property type="entry name" value="alpha/beta knot"/>
    <property type="match status" value="1"/>
</dbReference>
<sequence>MQAALNLQKVVLVNYISSFHSIIETLRASPQGCMLYVAEGGRHAGPRIRQIIEEAEKRGIAVRHLPEMDLSRMCPEHRGLVLAAPLEARGMLSIEALCEHSSSKDAGLVLVLDHIEDPHNLGAIVRSADAFGVDAVVIPTRRASPLTDAAERSAAGATAWLPVIQVKNLRAAVDQLKDAGFWIYAADMSGSALGAKPLGKKVAILLGNEGKGVSRILKDAADECISIPMFGHVESLNVSVSAAILMYEYRRAHALL</sequence>
<gene>
    <name evidence="5" type="ORF">SPIROBIBN47_410038</name>
</gene>
<dbReference type="Gene3D" id="3.40.1280.10">
    <property type="match status" value="1"/>
</dbReference>
<protein>
    <submittedName>
        <fullName evidence="5">RNA methyltransferase, TrmH family, group 3</fullName>
    </submittedName>
</protein>
<dbReference type="InterPro" id="IPR004441">
    <property type="entry name" value="rRNA_MeTrfase_TrmH"/>
</dbReference>
<evidence type="ECO:0000313" key="5">
    <source>
        <dbReference type="EMBL" id="SLM15326.1"/>
    </source>
</evidence>
<dbReference type="GO" id="GO:0032259">
    <property type="term" value="P:methylation"/>
    <property type="evidence" value="ECO:0007669"/>
    <property type="project" value="UniProtKB-KW"/>
</dbReference>